<dbReference type="Gene3D" id="1.10.287.130">
    <property type="match status" value="1"/>
</dbReference>
<evidence type="ECO:0000256" key="2">
    <source>
        <dbReference type="ARBA" id="ARBA00012438"/>
    </source>
</evidence>
<reference evidence="11 12" key="1">
    <citation type="submission" date="2019-06" db="EMBL/GenBank/DDBJ databases">
        <title>Genome sequence of Rhodobacteraceae bacterium D4M1.</title>
        <authorList>
            <person name="Cao J."/>
        </authorList>
    </citation>
    <scope>NUCLEOTIDE SEQUENCE [LARGE SCALE GENOMIC DNA]</scope>
    <source>
        <strain evidence="11 12">D4M1</strain>
    </source>
</reference>
<dbReference type="GO" id="GO:0000155">
    <property type="term" value="F:phosphorelay sensor kinase activity"/>
    <property type="evidence" value="ECO:0007669"/>
    <property type="project" value="InterPro"/>
</dbReference>
<keyword evidence="8" id="KW-0902">Two-component regulatory system</keyword>
<dbReference type="Gene3D" id="3.30.565.10">
    <property type="entry name" value="Histidine kinase-like ATPase, C-terminal domain"/>
    <property type="match status" value="1"/>
</dbReference>
<dbReference type="InterPro" id="IPR013767">
    <property type="entry name" value="PAS_fold"/>
</dbReference>
<evidence type="ECO:0000259" key="10">
    <source>
        <dbReference type="PROSITE" id="PS50112"/>
    </source>
</evidence>
<dbReference type="InterPro" id="IPR003661">
    <property type="entry name" value="HisK_dim/P_dom"/>
</dbReference>
<evidence type="ECO:0000256" key="7">
    <source>
        <dbReference type="ARBA" id="ARBA00022840"/>
    </source>
</evidence>
<dbReference type="OrthoDB" id="9795133at2"/>
<dbReference type="InterPro" id="IPR036097">
    <property type="entry name" value="HisK_dim/P_sf"/>
</dbReference>
<dbReference type="PANTHER" id="PTHR43065:SF10">
    <property type="entry name" value="PEROXIDE STRESS-ACTIVATED HISTIDINE KINASE MAK3"/>
    <property type="match status" value="1"/>
</dbReference>
<dbReference type="Pfam" id="PF13426">
    <property type="entry name" value="PAS_9"/>
    <property type="match status" value="1"/>
</dbReference>
<feature type="domain" description="PAS" evidence="10">
    <location>
        <begin position="10"/>
        <end position="68"/>
    </location>
</feature>
<dbReference type="InterPro" id="IPR004358">
    <property type="entry name" value="Sig_transdc_His_kin-like_C"/>
</dbReference>
<dbReference type="SMART" id="SM00388">
    <property type="entry name" value="HisKA"/>
    <property type="match status" value="1"/>
</dbReference>
<dbReference type="InterPro" id="IPR003594">
    <property type="entry name" value="HATPase_dom"/>
</dbReference>
<sequence>MTDLDDGLPDLVPDSIVARAMDGRVRHWNGGAERLYGWPAHAVLGRDIDELVRSRHPFGLAAIMEALKTDGRWEGEIFRTAADGRELCVSVRAMLRRGADGSPPEIIEWSRDTARASKSEIDGHRYENIFHAMAVSFWELDFSRVRKAIGELVASGVTDVAGYLRTDTDFIDAAIELVSVVDVNDMTAELFAAPRDIILSQHMGWAWPPDSRHVFAESLIAAARQEDSYSTETVVTTYDGRRMDVLFTVCWPTGHKAKGTVLVGVIDISERKRATAELRRSEERYRRLFEAMAVGYLEADMDRVDDLLDDLRAAGVEDLVAYIDAHPEFVRRAIDAIVLVDANEMAIDLFEAGSRDNVLGAPGRFIPPEGEWAFREAFVSRYHKRKLGPLDLQFRTSEGKLIDVRFTTWTTPDRPRGENVLISLLDIGEHKRAYRELEVSEHRYRDLFNHMPIALLQLDMRPLFSRLAALRADGIADLAAHVRDNPDFVQEALHLPRIEDANAEALRLFEAGNVDDIRGPITWGWKESPETIGRSLQARLAGRPSYSEETRVNTLAGNVTDVLYAMSFPAALMDRGINVVGFVDISERKRADRALGQSERRYRDLFNHMPIALWQCDTSGLTDMLAQLKAAGVTDLGSHFDAHPGFLARCLDVVTVQEVNDATVRLCGGTDPAEFAGTTAARYWHRNPGPFRRSMEARWAGKSGHGEETRMLALDGREIDVAFSISYPPALQERGITVFATVDIHDRKRAEERLRRAQADVSHAARVSTLGELTASIAHEVNQPLAAISALGQASLRWLARAEPDLQEVAALAGQMVADARRASDIIARIRGMALKRDPELAPLLINEVVEEALLIVRHESQSKAIDISVRLGSDLPLIHGDKIQLQQVVINLAVNAIQAMASNTARPRRLTVSTGLSEDGSVTATVSDTGPGIAATDIDDLFTGFFTTKKEGMGMGLSICRSIVQSHDGTISARNGPDGACFVVRLPPALRQ</sequence>
<dbReference type="CDD" id="cd00130">
    <property type="entry name" value="PAS"/>
    <property type="match status" value="1"/>
</dbReference>
<dbReference type="SUPFAM" id="SSF55874">
    <property type="entry name" value="ATPase domain of HSP90 chaperone/DNA topoisomerase II/histidine kinase"/>
    <property type="match status" value="1"/>
</dbReference>
<dbReference type="PANTHER" id="PTHR43065">
    <property type="entry name" value="SENSOR HISTIDINE KINASE"/>
    <property type="match status" value="1"/>
</dbReference>
<keyword evidence="4" id="KW-0808">Transferase</keyword>
<dbReference type="Proteomes" id="UP000305888">
    <property type="component" value="Chromosome"/>
</dbReference>
<evidence type="ECO:0000313" key="11">
    <source>
        <dbReference type="EMBL" id="QDL91094.1"/>
    </source>
</evidence>
<evidence type="ECO:0000256" key="1">
    <source>
        <dbReference type="ARBA" id="ARBA00000085"/>
    </source>
</evidence>
<dbReference type="NCBIfam" id="TIGR00229">
    <property type="entry name" value="sensory_box"/>
    <property type="match status" value="1"/>
</dbReference>
<dbReference type="PROSITE" id="PS50109">
    <property type="entry name" value="HIS_KIN"/>
    <property type="match status" value="1"/>
</dbReference>
<keyword evidence="6" id="KW-0418">Kinase</keyword>
<keyword evidence="7" id="KW-0067">ATP-binding</keyword>
<evidence type="ECO:0000256" key="3">
    <source>
        <dbReference type="ARBA" id="ARBA00022553"/>
    </source>
</evidence>
<evidence type="ECO:0000256" key="6">
    <source>
        <dbReference type="ARBA" id="ARBA00022777"/>
    </source>
</evidence>
<dbReference type="SMART" id="SM00091">
    <property type="entry name" value="PAS"/>
    <property type="match status" value="3"/>
</dbReference>
<keyword evidence="12" id="KW-1185">Reference proteome</keyword>
<dbReference type="InterPro" id="IPR036890">
    <property type="entry name" value="HATPase_C_sf"/>
</dbReference>
<dbReference type="GO" id="GO:0005524">
    <property type="term" value="F:ATP binding"/>
    <property type="evidence" value="ECO:0007669"/>
    <property type="project" value="UniProtKB-KW"/>
</dbReference>
<dbReference type="PROSITE" id="PS50112">
    <property type="entry name" value="PAS"/>
    <property type="match status" value="1"/>
</dbReference>
<dbReference type="AlphaFoldDB" id="A0A5B8FUW3"/>
<dbReference type="InterPro" id="IPR035965">
    <property type="entry name" value="PAS-like_dom_sf"/>
</dbReference>
<dbReference type="InterPro" id="IPR005467">
    <property type="entry name" value="His_kinase_dom"/>
</dbReference>
<evidence type="ECO:0000256" key="4">
    <source>
        <dbReference type="ARBA" id="ARBA00022679"/>
    </source>
</evidence>
<dbReference type="Gene3D" id="3.30.450.20">
    <property type="entry name" value="PAS domain"/>
    <property type="match status" value="4"/>
</dbReference>
<dbReference type="EC" id="2.7.13.3" evidence="2"/>
<dbReference type="SUPFAM" id="SSF55785">
    <property type="entry name" value="PYP-like sensor domain (PAS domain)"/>
    <property type="match status" value="4"/>
</dbReference>
<dbReference type="SMART" id="SM00387">
    <property type="entry name" value="HATPase_c"/>
    <property type="match status" value="1"/>
</dbReference>
<dbReference type="KEGG" id="ppru:FDP22_04410"/>
<dbReference type="CDD" id="cd00082">
    <property type="entry name" value="HisKA"/>
    <property type="match status" value="1"/>
</dbReference>
<evidence type="ECO:0000313" key="12">
    <source>
        <dbReference type="Proteomes" id="UP000305888"/>
    </source>
</evidence>
<name>A0A5B8FUW3_9RHOB</name>
<dbReference type="Pfam" id="PF02518">
    <property type="entry name" value="HATPase_c"/>
    <property type="match status" value="1"/>
</dbReference>
<dbReference type="GO" id="GO:0006355">
    <property type="term" value="P:regulation of DNA-templated transcription"/>
    <property type="evidence" value="ECO:0007669"/>
    <property type="project" value="InterPro"/>
</dbReference>
<dbReference type="InterPro" id="IPR000014">
    <property type="entry name" value="PAS"/>
</dbReference>
<dbReference type="RefSeq" id="WP_138579350.1">
    <property type="nucleotide sequence ID" value="NZ_CP040818.1"/>
</dbReference>
<accession>A0A5B8FUW3</accession>
<keyword evidence="3" id="KW-0597">Phosphoprotein</keyword>
<proteinExistence type="predicted"/>
<dbReference type="SUPFAM" id="SSF47384">
    <property type="entry name" value="Homodimeric domain of signal transducing histidine kinase"/>
    <property type="match status" value="1"/>
</dbReference>
<dbReference type="PRINTS" id="PR00344">
    <property type="entry name" value="BCTRLSENSOR"/>
</dbReference>
<gene>
    <name evidence="11" type="ORF">FDP22_04410</name>
</gene>
<evidence type="ECO:0000256" key="8">
    <source>
        <dbReference type="ARBA" id="ARBA00023012"/>
    </source>
</evidence>
<dbReference type="EMBL" id="CP040818">
    <property type="protein sequence ID" value="QDL91094.1"/>
    <property type="molecule type" value="Genomic_DNA"/>
</dbReference>
<protein>
    <recommendedName>
        <fullName evidence="2">histidine kinase</fullName>
        <ecNumber evidence="2">2.7.13.3</ecNumber>
    </recommendedName>
</protein>
<comment type="catalytic activity">
    <reaction evidence="1">
        <text>ATP + protein L-histidine = ADP + protein N-phospho-L-histidine.</text>
        <dbReference type="EC" id="2.7.13.3"/>
    </reaction>
</comment>
<evidence type="ECO:0000256" key="5">
    <source>
        <dbReference type="ARBA" id="ARBA00022741"/>
    </source>
</evidence>
<organism evidence="11 12">
    <name type="scientific">Paroceanicella profunda</name>
    <dbReference type="NCBI Taxonomy" id="2579971"/>
    <lineage>
        <taxon>Bacteria</taxon>
        <taxon>Pseudomonadati</taxon>
        <taxon>Pseudomonadota</taxon>
        <taxon>Alphaproteobacteria</taxon>
        <taxon>Rhodobacterales</taxon>
        <taxon>Paracoccaceae</taxon>
        <taxon>Paroceanicella</taxon>
    </lineage>
</organism>
<evidence type="ECO:0000259" key="9">
    <source>
        <dbReference type="PROSITE" id="PS50109"/>
    </source>
</evidence>
<keyword evidence="5" id="KW-0547">Nucleotide-binding</keyword>
<dbReference type="Pfam" id="PF00989">
    <property type="entry name" value="PAS"/>
    <property type="match status" value="1"/>
</dbReference>
<feature type="domain" description="Histidine kinase" evidence="9">
    <location>
        <begin position="776"/>
        <end position="991"/>
    </location>
</feature>